<organism evidence="1 2">
    <name type="scientific">Anthostomella pinea</name>
    <dbReference type="NCBI Taxonomy" id="933095"/>
    <lineage>
        <taxon>Eukaryota</taxon>
        <taxon>Fungi</taxon>
        <taxon>Dikarya</taxon>
        <taxon>Ascomycota</taxon>
        <taxon>Pezizomycotina</taxon>
        <taxon>Sordariomycetes</taxon>
        <taxon>Xylariomycetidae</taxon>
        <taxon>Xylariales</taxon>
        <taxon>Xylariaceae</taxon>
        <taxon>Anthostomella</taxon>
    </lineage>
</organism>
<accession>A0AAI8VBP4</accession>
<evidence type="ECO:0000313" key="2">
    <source>
        <dbReference type="Proteomes" id="UP001295740"/>
    </source>
</evidence>
<evidence type="ECO:0000313" key="1">
    <source>
        <dbReference type="EMBL" id="CAJ2502029.1"/>
    </source>
</evidence>
<protein>
    <submittedName>
        <fullName evidence="1">Uu.00g048820.m01.CDS01</fullName>
    </submittedName>
</protein>
<sequence>MTLDTPSTPERETIEDHRLLRRPHSDPSIDLEFIEPYLLGPKPHNWQCNTINAPPPDNHHQERLLNSYAVSLSEGAYVTICVALTDGDQPGAPRFTEMLYRDMTADNYRAAVAAGNHLDLQTLRFLGVKHVTHQKTRNVIEYIFTHAGMDWLSRGSRVEVTPQARDLDFELLMLSNPFTRGQVSLLRHYNYSRKTGGSAYVKRVIFISEGYDGPAEGRSRWQPMVHIVTELGRPSACETVE</sequence>
<dbReference type="AlphaFoldDB" id="A0AAI8VBP4"/>
<dbReference type="Proteomes" id="UP001295740">
    <property type="component" value="Unassembled WGS sequence"/>
</dbReference>
<reference evidence="1" key="1">
    <citation type="submission" date="2023-10" db="EMBL/GenBank/DDBJ databases">
        <authorList>
            <person name="Hackl T."/>
        </authorList>
    </citation>
    <scope>NUCLEOTIDE SEQUENCE</scope>
</reference>
<comment type="caution">
    <text evidence="1">The sequence shown here is derived from an EMBL/GenBank/DDBJ whole genome shotgun (WGS) entry which is preliminary data.</text>
</comment>
<name>A0AAI8VBP4_9PEZI</name>
<dbReference type="EMBL" id="CAUWAG010000003">
    <property type="protein sequence ID" value="CAJ2502029.1"/>
    <property type="molecule type" value="Genomic_DNA"/>
</dbReference>
<gene>
    <name evidence="1" type="ORF">KHLLAP_LOCUS2497</name>
</gene>
<keyword evidence="2" id="KW-1185">Reference proteome</keyword>
<proteinExistence type="predicted"/>